<feature type="transmembrane region" description="Helical" evidence="6">
    <location>
        <begin position="63"/>
        <end position="81"/>
    </location>
</feature>
<reference evidence="8 9" key="1">
    <citation type="submission" date="2019-01" db="EMBL/GenBank/DDBJ databases">
        <title>Sequencing of cultivated peanut Arachis hypogaea provides insights into genome evolution and oil improvement.</title>
        <authorList>
            <person name="Chen X."/>
        </authorList>
    </citation>
    <scope>NUCLEOTIDE SEQUENCE [LARGE SCALE GENOMIC DNA]</scope>
    <source>
        <strain evidence="9">cv. Fuhuasheng</strain>
        <tissue evidence="8">Leaves</tissue>
    </source>
</reference>
<protein>
    <recommendedName>
        <fullName evidence="7">SWIM-type domain-containing protein</fullName>
    </recommendedName>
</protein>
<keyword evidence="6" id="KW-0812">Transmembrane</keyword>
<dbReference type="EMBL" id="SDMP01000002">
    <property type="protein sequence ID" value="RYR74866.1"/>
    <property type="molecule type" value="Genomic_DNA"/>
</dbReference>
<gene>
    <name evidence="8" type="ORF">Ahy_A02g009575</name>
</gene>
<feature type="compositionally biased region" description="Basic residues" evidence="5">
    <location>
        <begin position="205"/>
        <end position="221"/>
    </location>
</feature>
<keyword evidence="3" id="KW-0862">Zinc</keyword>
<dbReference type="Proteomes" id="UP000289738">
    <property type="component" value="Chromosome A02"/>
</dbReference>
<dbReference type="InterPro" id="IPR007527">
    <property type="entry name" value="Znf_SWIM"/>
</dbReference>
<feature type="compositionally biased region" description="Basic residues" evidence="5">
    <location>
        <begin position="134"/>
        <end position="145"/>
    </location>
</feature>
<accession>A0A445EHI1</accession>
<dbReference type="STRING" id="3818.A0A445EHI1"/>
<evidence type="ECO:0000256" key="4">
    <source>
        <dbReference type="PROSITE-ProRule" id="PRU00325"/>
    </source>
</evidence>
<keyword evidence="6" id="KW-0472">Membrane</keyword>
<name>A0A445EHI1_ARAHY</name>
<feature type="compositionally biased region" description="Basic and acidic residues" evidence="5">
    <location>
        <begin position="238"/>
        <end position="266"/>
    </location>
</feature>
<feature type="domain" description="SWIM-type" evidence="7">
    <location>
        <begin position="1"/>
        <end position="26"/>
    </location>
</feature>
<evidence type="ECO:0000313" key="9">
    <source>
        <dbReference type="Proteomes" id="UP000289738"/>
    </source>
</evidence>
<dbReference type="PROSITE" id="PS50966">
    <property type="entry name" value="ZF_SWIM"/>
    <property type="match status" value="1"/>
</dbReference>
<evidence type="ECO:0000313" key="8">
    <source>
        <dbReference type="EMBL" id="RYR74866.1"/>
    </source>
</evidence>
<organism evidence="8 9">
    <name type="scientific">Arachis hypogaea</name>
    <name type="common">Peanut</name>
    <dbReference type="NCBI Taxonomy" id="3818"/>
    <lineage>
        <taxon>Eukaryota</taxon>
        <taxon>Viridiplantae</taxon>
        <taxon>Streptophyta</taxon>
        <taxon>Embryophyta</taxon>
        <taxon>Tracheophyta</taxon>
        <taxon>Spermatophyta</taxon>
        <taxon>Magnoliopsida</taxon>
        <taxon>eudicotyledons</taxon>
        <taxon>Gunneridae</taxon>
        <taxon>Pentapetalae</taxon>
        <taxon>rosids</taxon>
        <taxon>fabids</taxon>
        <taxon>Fabales</taxon>
        <taxon>Fabaceae</taxon>
        <taxon>Papilionoideae</taxon>
        <taxon>50 kb inversion clade</taxon>
        <taxon>dalbergioids sensu lato</taxon>
        <taxon>Dalbergieae</taxon>
        <taxon>Pterocarpus clade</taxon>
        <taxon>Arachis</taxon>
    </lineage>
</organism>
<dbReference type="InterPro" id="IPR006564">
    <property type="entry name" value="Znf_PMZ"/>
</dbReference>
<evidence type="ECO:0000256" key="1">
    <source>
        <dbReference type="ARBA" id="ARBA00022723"/>
    </source>
</evidence>
<comment type="caution">
    <text evidence="8">The sequence shown here is derived from an EMBL/GenBank/DDBJ whole genome shotgun (WGS) entry which is preliminary data.</text>
</comment>
<feature type="region of interest" description="Disordered" evidence="5">
    <location>
        <begin position="108"/>
        <end position="165"/>
    </location>
</feature>
<keyword evidence="1" id="KW-0479">Metal-binding</keyword>
<dbReference type="GO" id="GO:0008270">
    <property type="term" value="F:zinc ion binding"/>
    <property type="evidence" value="ECO:0007669"/>
    <property type="project" value="UniProtKB-KW"/>
</dbReference>
<dbReference type="SMART" id="SM00575">
    <property type="entry name" value="ZnF_PMZ"/>
    <property type="match status" value="1"/>
</dbReference>
<feature type="compositionally biased region" description="Polar residues" evidence="5">
    <location>
        <begin position="108"/>
        <end position="118"/>
    </location>
</feature>
<evidence type="ECO:0000256" key="5">
    <source>
        <dbReference type="SAM" id="MobiDB-lite"/>
    </source>
</evidence>
<feature type="region of interest" description="Disordered" evidence="5">
    <location>
        <begin position="202"/>
        <end position="325"/>
    </location>
</feature>
<sequence length="325" mass="36073">MECECSRWSSEGIPCSHMFCAMKTVGLQNLPENFLLRRWSKDAKKYLDESSVGSTIQDRERDFLMYYGALSVAATWMVFLGDQDGPSFHDTINEVSRLSKTLEQKSCLKSGTRDSSMPNFVGDPSVVKTTGAPKGKKEKGKRRSTKCNNTGHVKKNYLVKNEGNNLGDKIGGGTQASFGAEELYLIASLTLCLLLSDDSDQNRYQNRRSRSRSISRSPVRGRFRDHGRSQSPVCSPSPEDRRPRISDRLESRLGPRNDLPSPDKGKSMSNSRSNRSSSSRSPDATPPKRRHDKMTSSRSRSRSRSLSGQNGLVSYGDAILDSGAT</sequence>
<proteinExistence type="predicted"/>
<evidence type="ECO:0000256" key="6">
    <source>
        <dbReference type="SAM" id="Phobius"/>
    </source>
</evidence>
<feature type="compositionally biased region" description="Low complexity" evidence="5">
    <location>
        <begin position="267"/>
        <end position="281"/>
    </location>
</feature>
<keyword evidence="2 4" id="KW-0863">Zinc-finger</keyword>
<evidence type="ECO:0000256" key="2">
    <source>
        <dbReference type="ARBA" id="ARBA00022771"/>
    </source>
</evidence>
<dbReference type="AlphaFoldDB" id="A0A445EHI1"/>
<keyword evidence="6" id="KW-1133">Transmembrane helix</keyword>
<evidence type="ECO:0000256" key="3">
    <source>
        <dbReference type="ARBA" id="ARBA00022833"/>
    </source>
</evidence>
<evidence type="ECO:0000259" key="7">
    <source>
        <dbReference type="PROSITE" id="PS50966"/>
    </source>
</evidence>
<keyword evidence="9" id="KW-1185">Reference proteome</keyword>